<dbReference type="EMBL" id="HE804045">
    <property type="protein sequence ID" value="CCH32981.1"/>
    <property type="molecule type" value="Genomic_DNA"/>
</dbReference>
<dbReference type="AlphaFoldDB" id="K0K3T9"/>
<dbReference type="GO" id="GO:0006313">
    <property type="term" value="P:DNA transposition"/>
    <property type="evidence" value="ECO:0007669"/>
    <property type="project" value="InterPro"/>
</dbReference>
<dbReference type="eggNOG" id="COG4644">
    <property type="taxonomic scope" value="Bacteria"/>
</dbReference>
<name>K0K3T9_SACES</name>
<evidence type="ECO:0000313" key="3">
    <source>
        <dbReference type="Proteomes" id="UP000006281"/>
    </source>
</evidence>
<accession>K0K3T9</accession>
<feature type="domain" description="Tn3 transposase DDE" evidence="1">
    <location>
        <begin position="1"/>
        <end position="67"/>
    </location>
</feature>
<keyword evidence="3" id="KW-1185">Reference proteome</keyword>
<dbReference type="PATRIC" id="fig|1179773.3.peg.5755"/>
<organism evidence="2 3">
    <name type="scientific">Saccharothrix espanaensis (strain ATCC 51144 / DSM 44229 / JCM 9112 / NBRC 15066 / NRRL 15764)</name>
    <dbReference type="NCBI Taxonomy" id="1179773"/>
    <lineage>
        <taxon>Bacteria</taxon>
        <taxon>Bacillati</taxon>
        <taxon>Actinomycetota</taxon>
        <taxon>Actinomycetes</taxon>
        <taxon>Pseudonocardiales</taxon>
        <taxon>Pseudonocardiaceae</taxon>
        <taxon>Saccharothrix</taxon>
    </lineage>
</organism>
<reference evidence="2 3" key="1">
    <citation type="journal article" date="2012" name="BMC Genomics">
        <title>Complete genome sequence of Saccharothrix espanaensis DSM 44229T and comparison to the other completely sequenced Pseudonocardiaceae.</title>
        <authorList>
            <person name="Strobel T."/>
            <person name="Al-Dilaimi A."/>
            <person name="Blom J."/>
            <person name="Gessner A."/>
            <person name="Kalinowski J."/>
            <person name="Luzhetska M."/>
            <person name="Puhler A."/>
            <person name="Szczepanowski R."/>
            <person name="Bechthold A."/>
            <person name="Ruckert C."/>
        </authorList>
    </citation>
    <scope>NUCLEOTIDE SEQUENCE [LARGE SCALE GENOMIC DNA]</scope>
    <source>
        <strain evidence="3">ATCC 51144 / DSM 44229 / JCM 9112 / NBRC 15066 / NRRL 15764</strain>
    </source>
</reference>
<evidence type="ECO:0000313" key="2">
    <source>
        <dbReference type="EMBL" id="CCH32981.1"/>
    </source>
</evidence>
<sequence length="91" mass="10515">MRRRHHEQQTEQALCLSLVVNAIITWNTAYLELALEHLAARRGRIDHDLLAHVSPALMEHVNPYGTYEFPVEAEYARQGFRPLRDRPSPGL</sequence>
<dbReference type="Proteomes" id="UP000006281">
    <property type="component" value="Chromosome"/>
</dbReference>
<dbReference type="KEGG" id="sesp:BN6_57230"/>
<dbReference type="Pfam" id="PF01526">
    <property type="entry name" value="DDE_Tnp_Tn3"/>
    <property type="match status" value="1"/>
</dbReference>
<gene>
    <name evidence="2" type="ordered locus">BN6_57230</name>
</gene>
<dbReference type="STRING" id="1179773.BN6_57230"/>
<dbReference type="GO" id="GO:0004803">
    <property type="term" value="F:transposase activity"/>
    <property type="evidence" value="ECO:0007669"/>
    <property type="project" value="InterPro"/>
</dbReference>
<dbReference type="HOGENOM" id="CLU_2383228_0_0_11"/>
<evidence type="ECO:0000259" key="1">
    <source>
        <dbReference type="Pfam" id="PF01526"/>
    </source>
</evidence>
<dbReference type="InterPro" id="IPR002513">
    <property type="entry name" value="Tn3_Tnp_DDE_dom"/>
</dbReference>
<protein>
    <submittedName>
        <fullName evidence="2">Putative membrane protein</fullName>
    </submittedName>
</protein>
<proteinExistence type="predicted"/>